<dbReference type="PANTHER" id="PTHR32234:SF0">
    <property type="entry name" value="THIOL:DISULFIDE INTERCHANGE PROTEIN DSBD"/>
    <property type="match status" value="1"/>
</dbReference>
<keyword evidence="11" id="KW-1185">Reference proteome</keyword>
<dbReference type="Pfam" id="PF11412">
    <property type="entry name" value="DsbD_N"/>
    <property type="match status" value="1"/>
</dbReference>
<evidence type="ECO:0000256" key="3">
    <source>
        <dbReference type="ARBA" id="ARBA00022748"/>
    </source>
</evidence>
<keyword evidence="7" id="KW-0732">Signal</keyword>
<dbReference type="Gene3D" id="3.40.30.10">
    <property type="entry name" value="Glutaredoxin"/>
    <property type="match status" value="1"/>
</dbReference>
<evidence type="ECO:0000313" key="10">
    <source>
        <dbReference type="EMBL" id="CAL2088509.1"/>
    </source>
</evidence>
<feature type="chain" id="PRO_5047160741" evidence="7">
    <location>
        <begin position="21"/>
        <end position="655"/>
    </location>
</feature>
<keyword evidence="3" id="KW-0201">Cytochrome c-type biogenesis</keyword>
<feature type="transmembrane region" description="Helical" evidence="6">
    <location>
        <begin position="278"/>
        <end position="298"/>
    </location>
</feature>
<evidence type="ECO:0000259" key="9">
    <source>
        <dbReference type="Pfam" id="PF11412"/>
    </source>
</evidence>
<keyword evidence="2 6" id="KW-0812">Transmembrane</keyword>
<feature type="domain" description="Cytochrome C biogenesis protein transmembrane" evidence="8">
    <location>
        <begin position="197"/>
        <end position="410"/>
    </location>
</feature>
<evidence type="ECO:0000256" key="6">
    <source>
        <dbReference type="SAM" id="Phobius"/>
    </source>
</evidence>
<dbReference type="InterPro" id="IPR036249">
    <property type="entry name" value="Thioredoxin-like_sf"/>
</dbReference>
<evidence type="ECO:0000259" key="8">
    <source>
        <dbReference type="Pfam" id="PF02683"/>
    </source>
</evidence>
<dbReference type="InterPro" id="IPR028250">
    <property type="entry name" value="DsbDN"/>
</dbReference>
<evidence type="ECO:0000313" key="11">
    <source>
        <dbReference type="Proteomes" id="UP001497416"/>
    </source>
</evidence>
<comment type="caution">
    <text evidence="10">The sequence shown here is derived from an EMBL/GenBank/DDBJ whole genome shotgun (WGS) entry which is preliminary data.</text>
</comment>
<feature type="transmembrane region" description="Helical" evidence="6">
    <location>
        <begin position="457"/>
        <end position="475"/>
    </location>
</feature>
<keyword evidence="4 6" id="KW-1133">Transmembrane helix</keyword>
<proteinExistence type="predicted"/>
<protein>
    <submittedName>
        <fullName evidence="10">Thioredoxin:protein disulfide reductase</fullName>
        <ecNumber evidence="10">1.8.4.16</ecNumber>
    </submittedName>
</protein>
<feature type="transmembrane region" description="Helical" evidence="6">
    <location>
        <begin position="193"/>
        <end position="217"/>
    </location>
</feature>
<accession>A0ABP1ENY0</accession>
<feature type="transmembrane region" description="Helical" evidence="6">
    <location>
        <begin position="310"/>
        <end position="343"/>
    </location>
</feature>
<gene>
    <name evidence="10" type="ORF">T190607A01A_30143</name>
</gene>
<dbReference type="EMBL" id="CAXIXY010000005">
    <property type="protein sequence ID" value="CAL2088509.1"/>
    <property type="molecule type" value="Genomic_DNA"/>
</dbReference>
<organism evidence="10 11">
    <name type="scientific">Tenacibaculum platacis</name>
    <dbReference type="NCBI Taxonomy" id="3137852"/>
    <lineage>
        <taxon>Bacteria</taxon>
        <taxon>Pseudomonadati</taxon>
        <taxon>Bacteroidota</taxon>
        <taxon>Flavobacteriia</taxon>
        <taxon>Flavobacteriales</taxon>
        <taxon>Flavobacteriaceae</taxon>
        <taxon>Tenacibaculum</taxon>
    </lineage>
</organism>
<feature type="transmembrane region" description="Helical" evidence="6">
    <location>
        <begin position="388"/>
        <end position="406"/>
    </location>
</feature>
<dbReference type="PANTHER" id="PTHR32234">
    <property type="entry name" value="THIOL:DISULFIDE INTERCHANGE PROTEIN DSBD"/>
    <property type="match status" value="1"/>
</dbReference>
<name>A0ABP1ENY0_9FLAO</name>
<sequence length="655" mass="73452">MKRVITLLLLIFGFAFTGFAQDDPVEVETSVKKISDTEYDLIFNVYIDDDWHLYSQYNPKDASLPMSIKPSEGESGFTVVGKAEESETVTEYSEIWGMDEIFFVEEATLVQRITIEDPSLTQVSLNIEAQVCKEFCLPYDDDFTFSLTGGEVVETVATVDKKSEEITNSLKLDLKNRELLEASTDKDENKGNLFNIFMLGFLGGLIAFLTPCVFPLIPLTVSFFTKQSEKRSRGITNSLLYGFFIAAIYVLLSLPFHFAESLDPEILNTISTNMWLNIFFFIVLIFFAGSFFGFYTITLPSSWSSKADNASGIGGIFGIFFMAITLAIVSFSCTGPILGSLLAGSLTSDGDPMQLTAGMGGFGVALALPFAFFALFPNLLKSLPKSGFWMKAVTVLLGFVELALAFKFLSNADLVGNWDFLKREIFIGIWIFITVLAALFLFGVIRFPGGPKVKRISGLRIILGLAVLGFAVYLAPGVTKKPMWPQTILSGFAPPQFYSIYDQENNKCPLALNCFKDFDEGMAYAKEVGKPVLVDFTGWACVNCRKMEENVWSESRIYNTLKDDYVLISLYVDDNENPLPADEQFDYVKPSGKIKKIRTYGEKWATLQTVNFKNASQPYYVQLSPDMEVLNTPQQYTDKLTYYNWLKEGVKRYKE</sequence>
<feature type="transmembrane region" description="Helical" evidence="6">
    <location>
        <begin position="238"/>
        <end position="258"/>
    </location>
</feature>
<dbReference type="Pfam" id="PF13899">
    <property type="entry name" value="Thioredoxin_7"/>
    <property type="match status" value="1"/>
</dbReference>
<dbReference type="RefSeq" id="WP_348712526.1">
    <property type="nucleotide sequence ID" value="NZ_CAXIXY010000005.1"/>
</dbReference>
<dbReference type="Proteomes" id="UP001497416">
    <property type="component" value="Unassembled WGS sequence"/>
</dbReference>
<evidence type="ECO:0000256" key="7">
    <source>
        <dbReference type="SAM" id="SignalP"/>
    </source>
</evidence>
<dbReference type="EC" id="1.8.4.16" evidence="10"/>
<dbReference type="GO" id="GO:0016491">
    <property type="term" value="F:oxidoreductase activity"/>
    <property type="evidence" value="ECO:0007669"/>
    <property type="project" value="UniProtKB-KW"/>
</dbReference>
<feature type="transmembrane region" description="Helical" evidence="6">
    <location>
        <begin position="426"/>
        <end position="445"/>
    </location>
</feature>
<feature type="signal peptide" evidence="7">
    <location>
        <begin position="1"/>
        <end position="20"/>
    </location>
</feature>
<evidence type="ECO:0000256" key="4">
    <source>
        <dbReference type="ARBA" id="ARBA00022989"/>
    </source>
</evidence>
<reference evidence="10 11" key="1">
    <citation type="submission" date="2024-05" db="EMBL/GenBank/DDBJ databases">
        <authorList>
            <person name="Duchaud E."/>
        </authorList>
    </citation>
    <scope>NUCLEOTIDE SEQUENCE [LARGE SCALE GENOMIC DNA]</scope>
    <source>
        <strain evidence="10">Ena-SAMPLE-TAB-13-05-2024-13:56:06:370-140302</strain>
    </source>
</reference>
<feature type="transmembrane region" description="Helical" evidence="6">
    <location>
        <begin position="355"/>
        <end position="376"/>
    </location>
</feature>
<dbReference type="InterPro" id="IPR003834">
    <property type="entry name" value="Cyt_c_assmbl_TM_dom"/>
</dbReference>
<comment type="subcellular location">
    <subcellularLocation>
        <location evidence="1">Membrane</location>
        <topology evidence="1">Multi-pass membrane protein</topology>
    </subcellularLocation>
</comment>
<feature type="domain" description="Thiol:disulfide interchange protein DsbD N-terminal" evidence="9">
    <location>
        <begin position="28"/>
        <end position="144"/>
    </location>
</feature>
<evidence type="ECO:0000256" key="5">
    <source>
        <dbReference type="ARBA" id="ARBA00023136"/>
    </source>
</evidence>
<evidence type="ECO:0000256" key="2">
    <source>
        <dbReference type="ARBA" id="ARBA00022692"/>
    </source>
</evidence>
<dbReference type="SUPFAM" id="SSF52833">
    <property type="entry name" value="Thioredoxin-like"/>
    <property type="match status" value="1"/>
</dbReference>
<keyword evidence="10" id="KW-0560">Oxidoreductase</keyword>
<dbReference type="Pfam" id="PF02683">
    <property type="entry name" value="DsbD_TM"/>
    <property type="match status" value="1"/>
</dbReference>
<evidence type="ECO:0000256" key="1">
    <source>
        <dbReference type="ARBA" id="ARBA00004141"/>
    </source>
</evidence>
<keyword evidence="5 6" id="KW-0472">Membrane</keyword>